<protein>
    <submittedName>
        <fullName evidence="2">Uncharacterized protein</fullName>
    </submittedName>
</protein>
<feature type="region of interest" description="Disordered" evidence="1">
    <location>
        <begin position="1"/>
        <end position="63"/>
    </location>
</feature>
<evidence type="ECO:0000313" key="3">
    <source>
        <dbReference type="Proteomes" id="UP001367508"/>
    </source>
</evidence>
<accession>A0AAN9JXS2</accession>
<feature type="compositionally biased region" description="Polar residues" evidence="1">
    <location>
        <begin position="111"/>
        <end position="126"/>
    </location>
</feature>
<name>A0AAN9JXS2_CANGL</name>
<evidence type="ECO:0000256" key="1">
    <source>
        <dbReference type="SAM" id="MobiDB-lite"/>
    </source>
</evidence>
<feature type="compositionally biased region" description="Polar residues" evidence="1">
    <location>
        <begin position="1"/>
        <end position="14"/>
    </location>
</feature>
<keyword evidence="3" id="KW-1185">Reference proteome</keyword>
<dbReference type="EMBL" id="JAYMYQ010000011">
    <property type="protein sequence ID" value="KAK7306341.1"/>
    <property type="molecule type" value="Genomic_DNA"/>
</dbReference>
<feature type="region of interest" description="Disordered" evidence="1">
    <location>
        <begin position="110"/>
        <end position="133"/>
    </location>
</feature>
<gene>
    <name evidence="2" type="ORF">VNO77_44273</name>
</gene>
<comment type="caution">
    <text evidence="2">The sequence shown here is derived from an EMBL/GenBank/DDBJ whole genome shotgun (WGS) entry which is preliminary data.</text>
</comment>
<dbReference type="AlphaFoldDB" id="A0AAN9JXS2"/>
<organism evidence="2 3">
    <name type="scientific">Canavalia gladiata</name>
    <name type="common">Sword bean</name>
    <name type="synonym">Dolichos gladiatus</name>
    <dbReference type="NCBI Taxonomy" id="3824"/>
    <lineage>
        <taxon>Eukaryota</taxon>
        <taxon>Viridiplantae</taxon>
        <taxon>Streptophyta</taxon>
        <taxon>Embryophyta</taxon>
        <taxon>Tracheophyta</taxon>
        <taxon>Spermatophyta</taxon>
        <taxon>Magnoliopsida</taxon>
        <taxon>eudicotyledons</taxon>
        <taxon>Gunneridae</taxon>
        <taxon>Pentapetalae</taxon>
        <taxon>rosids</taxon>
        <taxon>fabids</taxon>
        <taxon>Fabales</taxon>
        <taxon>Fabaceae</taxon>
        <taxon>Papilionoideae</taxon>
        <taxon>50 kb inversion clade</taxon>
        <taxon>NPAAA clade</taxon>
        <taxon>indigoferoid/millettioid clade</taxon>
        <taxon>Phaseoleae</taxon>
        <taxon>Canavalia</taxon>
    </lineage>
</organism>
<dbReference type="Proteomes" id="UP001367508">
    <property type="component" value="Unassembled WGS sequence"/>
</dbReference>
<sequence>MSRIETSPAESVDSNGDGKGSRLLGPRVDSSSSTLSASPAFDADLPLLHPHGAAPSPFSIKAGDSRFEGHERVRYTRGHLLQLKEAVEMLDDVLKIKQDIEVELFGEDQNWGRTENNSPHQFQSRYSKPDNHD</sequence>
<reference evidence="2 3" key="1">
    <citation type="submission" date="2024-01" db="EMBL/GenBank/DDBJ databases">
        <title>The genomes of 5 underutilized Papilionoideae crops provide insights into root nodulation and disease resistanc.</title>
        <authorList>
            <person name="Jiang F."/>
        </authorList>
    </citation>
    <scope>NUCLEOTIDE SEQUENCE [LARGE SCALE GENOMIC DNA]</scope>
    <source>
        <strain evidence="2">LVBAO_FW01</strain>
        <tissue evidence="2">Leaves</tissue>
    </source>
</reference>
<evidence type="ECO:0000313" key="2">
    <source>
        <dbReference type="EMBL" id="KAK7306341.1"/>
    </source>
</evidence>
<proteinExistence type="predicted"/>